<organism evidence="2 3">
    <name type="scientific">Hypocrea atroviridis (strain ATCC 20476 / IMI 206040)</name>
    <name type="common">Trichoderma atroviride</name>
    <dbReference type="NCBI Taxonomy" id="452589"/>
    <lineage>
        <taxon>Eukaryota</taxon>
        <taxon>Fungi</taxon>
        <taxon>Dikarya</taxon>
        <taxon>Ascomycota</taxon>
        <taxon>Pezizomycotina</taxon>
        <taxon>Sordariomycetes</taxon>
        <taxon>Hypocreomycetidae</taxon>
        <taxon>Hypocreales</taxon>
        <taxon>Hypocreaceae</taxon>
        <taxon>Trichoderma</taxon>
    </lineage>
</organism>
<evidence type="ECO:0000313" key="3">
    <source>
        <dbReference type="Proteomes" id="UP000005426"/>
    </source>
</evidence>
<dbReference type="Proteomes" id="UP000005426">
    <property type="component" value="Unassembled WGS sequence"/>
</dbReference>
<evidence type="ECO:0000256" key="1">
    <source>
        <dbReference type="SAM" id="MobiDB-lite"/>
    </source>
</evidence>
<dbReference type="HOGENOM" id="CLU_860692_0_0_1"/>
<keyword evidence="3" id="KW-1185">Reference proteome</keyword>
<sequence>MLMLDIAIYCQRTPSWPAPAGEPSLRRPNKGPPITIIELNRAQSRSIVEEQPQDLEEALERMKDLGLFLDSAELVLLCSSFKTWAFTGQRFTVPALGVLAAEGTGNRSEARRFIKRFRILESDDAPDGRSQSMHKSADNDESTQLRPVQLVAGWNPELCQLEGATTPEVYLYIPVVEQGSTSPIWLLAARRFYILNCYSVILASSPLLTTEPTALTKDTKALTLFNAWKYLLKDIKVRTLYYPVTDVDQVEELESTPHKATPKWIQVPKVQIAIANMATARQKPPASISLPNGQLNTAPAPTASLFSMSPELKQRLRASYRDN</sequence>
<dbReference type="GeneID" id="25779316"/>
<name>G9NX35_HYPAI</name>
<accession>G9NX35</accession>
<gene>
    <name evidence="2" type="ORF">TRIATDRAFT_274255</name>
</gene>
<proteinExistence type="predicted"/>
<dbReference type="KEGG" id="tatv:25779316"/>
<dbReference type="AlphaFoldDB" id="G9NX35"/>
<comment type="caution">
    <text evidence="2">The sequence shown here is derived from an EMBL/GenBank/DDBJ whole genome shotgun (WGS) entry which is preliminary data.</text>
</comment>
<reference evidence="2 3" key="1">
    <citation type="journal article" date="2011" name="Genome Biol.">
        <title>Comparative genome sequence analysis underscores mycoparasitism as the ancestral life style of Trichoderma.</title>
        <authorList>
            <person name="Kubicek C.P."/>
            <person name="Herrera-Estrella A."/>
            <person name="Seidl-Seiboth V."/>
            <person name="Martinez D.A."/>
            <person name="Druzhinina I.S."/>
            <person name="Thon M."/>
            <person name="Zeilinger S."/>
            <person name="Casas-Flores S."/>
            <person name="Horwitz B.A."/>
            <person name="Mukherjee P.K."/>
            <person name="Mukherjee M."/>
            <person name="Kredics L."/>
            <person name="Alcaraz L.D."/>
            <person name="Aerts A."/>
            <person name="Antal Z."/>
            <person name="Atanasova L."/>
            <person name="Cervantes-Badillo M.G."/>
            <person name="Challacombe J."/>
            <person name="Chertkov O."/>
            <person name="McCluskey K."/>
            <person name="Coulpier F."/>
            <person name="Deshpande N."/>
            <person name="von Doehren H."/>
            <person name="Ebbole D.J."/>
            <person name="Esquivel-Naranjo E.U."/>
            <person name="Fekete E."/>
            <person name="Flipphi M."/>
            <person name="Glaser F."/>
            <person name="Gomez-Rodriguez E.Y."/>
            <person name="Gruber S."/>
            <person name="Han C."/>
            <person name="Henrissat B."/>
            <person name="Hermosa R."/>
            <person name="Hernandez-Onate M."/>
            <person name="Karaffa L."/>
            <person name="Kosti I."/>
            <person name="Le Crom S."/>
            <person name="Lindquist E."/>
            <person name="Lucas S."/>
            <person name="Luebeck M."/>
            <person name="Luebeck P.S."/>
            <person name="Margeot A."/>
            <person name="Metz B."/>
            <person name="Misra M."/>
            <person name="Nevalainen H."/>
            <person name="Omann M."/>
            <person name="Packer N."/>
            <person name="Perrone G."/>
            <person name="Uresti-Rivera E.E."/>
            <person name="Salamov A."/>
            <person name="Schmoll M."/>
            <person name="Seiboth B."/>
            <person name="Shapiro H."/>
            <person name="Sukno S."/>
            <person name="Tamayo-Ramos J.A."/>
            <person name="Tisch D."/>
            <person name="Wiest A."/>
            <person name="Wilkinson H.H."/>
            <person name="Zhang M."/>
            <person name="Coutinho P.M."/>
            <person name="Kenerley C.M."/>
            <person name="Monte E."/>
            <person name="Baker S.E."/>
            <person name="Grigoriev I.V."/>
        </authorList>
    </citation>
    <scope>NUCLEOTIDE SEQUENCE [LARGE SCALE GENOMIC DNA]</scope>
    <source>
        <strain evidence="3">ATCC 20476 / IMI 206040</strain>
    </source>
</reference>
<dbReference type="EMBL" id="ABDG02000024">
    <property type="protein sequence ID" value="EHK44687.1"/>
    <property type="molecule type" value="Genomic_DNA"/>
</dbReference>
<protein>
    <submittedName>
        <fullName evidence="2">Uncharacterized protein</fullName>
    </submittedName>
</protein>
<evidence type="ECO:0000313" key="2">
    <source>
        <dbReference type="EMBL" id="EHK44687.1"/>
    </source>
</evidence>
<feature type="region of interest" description="Disordered" evidence="1">
    <location>
        <begin position="124"/>
        <end position="143"/>
    </location>
</feature>